<dbReference type="Proteomes" id="UP001314170">
    <property type="component" value="Unassembled WGS sequence"/>
</dbReference>
<comment type="caution">
    <text evidence="1">The sequence shown here is derived from an EMBL/GenBank/DDBJ whole genome shotgun (WGS) entry which is preliminary data.</text>
</comment>
<dbReference type="EMBL" id="CAWUPB010000850">
    <property type="protein sequence ID" value="CAK7325987.1"/>
    <property type="molecule type" value="Genomic_DNA"/>
</dbReference>
<dbReference type="AlphaFoldDB" id="A0AAV1QZG1"/>
<evidence type="ECO:0000313" key="1">
    <source>
        <dbReference type="EMBL" id="CAK7325987.1"/>
    </source>
</evidence>
<name>A0AAV1QZG1_9ROSI</name>
<gene>
    <name evidence="1" type="ORF">DCAF_LOCUS3681</name>
</gene>
<keyword evidence="2" id="KW-1185">Reference proteome</keyword>
<evidence type="ECO:0000313" key="2">
    <source>
        <dbReference type="Proteomes" id="UP001314170"/>
    </source>
</evidence>
<reference evidence="1 2" key="1">
    <citation type="submission" date="2024-01" db="EMBL/GenBank/DDBJ databases">
        <authorList>
            <person name="Waweru B."/>
        </authorList>
    </citation>
    <scope>NUCLEOTIDE SEQUENCE [LARGE SCALE GENOMIC DNA]</scope>
</reference>
<accession>A0AAV1QZG1</accession>
<protein>
    <submittedName>
        <fullName evidence="1">Uncharacterized protein</fullName>
    </submittedName>
</protein>
<proteinExistence type="predicted"/>
<sequence>MEDGGNESYRLDATVVMSDSEDKDVLGLNRLSERGYSIRGLPHWTGDTTEVNGDAGFETICPRAALMLRNADRGEGSNEEG</sequence>
<organism evidence="1 2">
    <name type="scientific">Dovyalis caffra</name>
    <dbReference type="NCBI Taxonomy" id="77055"/>
    <lineage>
        <taxon>Eukaryota</taxon>
        <taxon>Viridiplantae</taxon>
        <taxon>Streptophyta</taxon>
        <taxon>Embryophyta</taxon>
        <taxon>Tracheophyta</taxon>
        <taxon>Spermatophyta</taxon>
        <taxon>Magnoliopsida</taxon>
        <taxon>eudicotyledons</taxon>
        <taxon>Gunneridae</taxon>
        <taxon>Pentapetalae</taxon>
        <taxon>rosids</taxon>
        <taxon>fabids</taxon>
        <taxon>Malpighiales</taxon>
        <taxon>Salicaceae</taxon>
        <taxon>Flacourtieae</taxon>
        <taxon>Dovyalis</taxon>
    </lineage>
</organism>